<keyword evidence="10 16" id="KW-0328">Glycosyltransferase</keyword>
<dbReference type="InterPro" id="IPR018198">
    <property type="entry name" value="ATP_PRibTrfase_CS"/>
</dbReference>
<dbReference type="PANTHER" id="PTHR21403:SF8">
    <property type="entry name" value="ATP PHOSPHORIBOSYLTRANSFERASE"/>
    <property type="match status" value="1"/>
</dbReference>
<dbReference type="CDD" id="cd13595">
    <property type="entry name" value="PBP2_HisGs"/>
    <property type="match status" value="1"/>
</dbReference>
<evidence type="ECO:0000256" key="5">
    <source>
        <dbReference type="ARBA" id="ARBA00011496"/>
    </source>
</evidence>
<evidence type="ECO:0000256" key="16">
    <source>
        <dbReference type="HAMAP-Rule" id="MF_01018"/>
    </source>
</evidence>
<dbReference type="SUPFAM" id="SSF53850">
    <property type="entry name" value="Periplasmic binding protein-like II"/>
    <property type="match status" value="1"/>
</dbReference>
<evidence type="ECO:0000256" key="9">
    <source>
        <dbReference type="ARBA" id="ARBA00022605"/>
    </source>
</evidence>
<keyword evidence="14 16" id="KW-0368">Histidine biosynthesis</keyword>
<evidence type="ECO:0000256" key="15">
    <source>
        <dbReference type="ARBA" id="ARBA00024861"/>
    </source>
</evidence>
<evidence type="ECO:0000256" key="10">
    <source>
        <dbReference type="ARBA" id="ARBA00022676"/>
    </source>
</evidence>
<evidence type="ECO:0000256" key="4">
    <source>
        <dbReference type="ARBA" id="ARBA00009489"/>
    </source>
</evidence>
<evidence type="ECO:0000256" key="14">
    <source>
        <dbReference type="ARBA" id="ARBA00023102"/>
    </source>
</evidence>
<dbReference type="InterPro" id="IPR024893">
    <property type="entry name" value="ATP_PRibTrfase_HisG_short"/>
</dbReference>
<evidence type="ECO:0000256" key="1">
    <source>
        <dbReference type="ARBA" id="ARBA00000915"/>
    </source>
</evidence>
<evidence type="ECO:0000313" key="18">
    <source>
        <dbReference type="EMBL" id="MDM7856858.1"/>
    </source>
</evidence>
<organism evidence="18 19">
    <name type="scientific">Thiopseudomonas acetoxidans</name>
    <dbReference type="NCBI Taxonomy" id="3041622"/>
    <lineage>
        <taxon>Bacteria</taxon>
        <taxon>Pseudomonadati</taxon>
        <taxon>Pseudomonadota</taxon>
        <taxon>Gammaproteobacteria</taxon>
        <taxon>Pseudomonadales</taxon>
        <taxon>Pseudomonadaceae</taxon>
        <taxon>Thiopseudomonas</taxon>
    </lineage>
</organism>
<name>A0ABT7SKZ3_9GAMM</name>
<gene>
    <name evidence="16 18" type="primary">hisG</name>
    <name evidence="18" type="ORF">QEZ41_00980</name>
</gene>
<dbReference type="EMBL" id="JAUCDY010000001">
    <property type="protein sequence ID" value="MDM7856858.1"/>
    <property type="molecule type" value="Genomic_DNA"/>
</dbReference>
<evidence type="ECO:0000256" key="8">
    <source>
        <dbReference type="ARBA" id="ARBA00022490"/>
    </source>
</evidence>
<dbReference type="InterPro" id="IPR001348">
    <property type="entry name" value="ATP_PRibTrfase_HisG"/>
</dbReference>
<dbReference type="RefSeq" id="WP_289409480.1">
    <property type="nucleotide sequence ID" value="NZ_JAUCDY010000001.1"/>
</dbReference>
<proteinExistence type="inferred from homology"/>
<evidence type="ECO:0000256" key="13">
    <source>
        <dbReference type="ARBA" id="ARBA00022840"/>
    </source>
</evidence>
<sequence length="209" mass="22962">MLTIALSKGRILDDTLPLLEQAGIVPTENPEKSRKLIIPTTRDDVRLLIVRATDVPTYVELGAADVGVAGKDVLLEYGSHSLYEPLDLQIAKCKLMTAGPVGVPEPRGRLRVATKFVNVARRYYAEQGRQVEVIKLYGSMELAPLVGLADKIIDVVDTGNTLRANGLEPQEIIAHISSRLIVNRASMKMKHAELKLLIDTLEQAVETRC</sequence>
<dbReference type="Pfam" id="PF01634">
    <property type="entry name" value="HisG"/>
    <property type="match status" value="1"/>
</dbReference>
<dbReference type="NCBIfam" id="TIGR00070">
    <property type="entry name" value="hisG"/>
    <property type="match status" value="1"/>
</dbReference>
<dbReference type="EC" id="2.4.2.17" evidence="6 16"/>
<reference evidence="18 19" key="1">
    <citation type="submission" date="2023-06" db="EMBL/GenBank/DDBJ databases">
        <title>Thiopseudomonas sp. CY1220 draft genome sequence.</title>
        <authorList>
            <person name="Zhao G."/>
            <person name="An M."/>
        </authorList>
    </citation>
    <scope>NUCLEOTIDE SEQUENCE [LARGE SCALE GENOMIC DNA]</scope>
    <source>
        <strain evidence="18 19">CY1220</strain>
    </source>
</reference>
<evidence type="ECO:0000256" key="7">
    <source>
        <dbReference type="ARBA" id="ARBA00020998"/>
    </source>
</evidence>
<dbReference type="PROSITE" id="PS01316">
    <property type="entry name" value="ATP_P_PHORIBOSYLTR"/>
    <property type="match status" value="1"/>
</dbReference>
<dbReference type="GO" id="GO:0003879">
    <property type="term" value="F:ATP phosphoribosyltransferase activity"/>
    <property type="evidence" value="ECO:0007669"/>
    <property type="project" value="UniProtKB-EC"/>
</dbReference>
<evidence type="ECO:0000256" key="12">
    <source>
        <dbReference type="ARBA" id="ARBA00022741"/>
    </source>
</evidence>
<evidence type="ECO:0000256" key="2">
    <source>
        <dbReference type="ARBA" id="ARBA00004496"/>
    </source>
</evidence>
<keyword evidence="19" id="KW-1185">Reference proteome</keyword>
<keyword evidence="9 16" id="KW-0028">Amino-acid biosynthesis</keyword>
<dbReference type="PANTHER" id="PTHR21403">
    <property type="entry name" value="ATP PHOSPHORIBOSYLTRANSFERASE ATP-PRTASE"/>
    <property type="match status" value="1"/>
</dbReference>
<evidence type="ECO:0000313" key="19">
    <source>
        <dbReference type="Proteomes" id="UP001241056"/>
    </source>
</evidence>
<comment type="caution">
    <text evidence="18">The sequence shown here is derived from an EMBL/GenBank/DDBJ whole genome shotgun (WGS) entry which is preliminary data.</text>
</comment>
<comment type="subcellular location">
    <subcellularLocation>
        <location evidence="2 16">Cytoplasm</location>
    </subcellularLocation>
</comment>
<evidence type="ECO:0000259" key="17">
    <source>
        <dbReference type="Pfam" id="PF01634"/>
    </source>
</evidence>
<dbReference type="HAMAP" id="MF_01018">
    <property type="entry name" value="HisG_Short"/>
    <property type="match status" value="1"/>
</dbReference>
<comment type="domain">
    <text evidence="16">Lacks the C-terminal regulatory region which is replaced by HisZ.</text>
</comment>
<keyword evidence="13 16" id="KW-0067">ATP-binding</keyword>
<comment type="similarity">
    <text evidence="4 16">Belongs to the ATP phosphoribosyltransferase family. Short subfamily.</text>
</comment>
<keyword evidence="12 16" id="KW-0547">Nucleotide-binding</keyword>
<keyword evidence="8 16" id="KW-0963">Cytoplasm</keyword>
<protein>
    <recommendedName>
        <fullName evidence="7 16">ATP phosphoribosyltransferase</fullName>
        <shortName evidence="16">ATP-PRT</shortName>
        <shortName evidence="16">ATP-PRTase</shortName>
        <ecNumber evidence="6 16">2.4.2.17</ecNumber>
    </recommendedName>
</protein>
<dbReference type="InterPro" id="IPR013820">
    <property type="entry name" value="ATP_PRibTrfase_cat"/>
</dbReference>
<comment type="catalytic activity">
    <reaction evidence="1 16">
        <text>1-(5-phospho-beta-D-ribosyl)-ATP + diphosphate = 5-phospho-alpha-D-ribose 1-diphosphate + ATP</text>
        <dbReference type="Rhea" id="RHEA:18473"/>
        <dbReference type="ChEBI" id="CHEBI:30616"/>
        <dbReference type="ChEBI" id="CHEBI:33019"/>
        <dbReference type="ChEBI" id="CHEBI:58017"/>
        <dbReference type="ChEBI" id="CHEBI:73183"/>
        <dbReference type="EC" id="2.4.2.17"/>
    </reaction>
</comment>
<accession>A0ABT7SKZ3</accession>
<feature type="domain" description="ATP phosphoribosyltransferase catalytic" evidence="17">
    <location>
        <begin position="51"/>
        <end position="202"/>
    </location>
</feature>
<evidence type="ECO:0000256" key="11">
    <source>
        <dbReference type="ARBA" id="ARBA00022679"/>
    </source>
</evidence>
<dbReference type="Proteomes" id="UP001241056">
    <property type="component" value="Unassembled WGS sequence"/>
</dbReference>
<comment type="function">
    <text evidence="15 16">Catalyzes the condensation of ATP and 5-phosphoribose 1-diphosphate to form N'-(5'-phosphoribosyl)-ATP (PR-ATP). Has a crucial role in the pathway because the rate of histidine biosynthesis seems to be controlled primarily by regulation of HisG enzymatic activity.</text>
</comment>
<comment type="subunit">
    <text evidence="5 16">Heteromultimer composed of HisG and HisZ subunits.</text>
</comment>
<dbReference type="Gene3D" id="3.40.190.10">
    <property type="entry name" value="Periplasmic binding protein-like II"/>
    <property type="match status" value="2"/>
</dbReference>
<keyword evidence="11 16" id="KW-0808">Transferase</keyword>
<evidence type="ECO:0000256" key="6">
    <source>
        <dbReference type="ARBA" id="ARBA00011946"/>
    </source>
</evidence>
<evidence type="ECO:0000256" key="3">
    <source>
        <dbReference type="ARBA" id="ARBA00004667"/>
    </source>
</evidence>
<comment type="pathway">
    <text evidence="3 16">Amino-acid biosynthesis; L-histidine biosynthesis; L-histidine from 5-phospho-alpha-D-ribose 1-diphosphate: step 1/9.</text>
</comment>